<dbReference type="Proteomes" id="UP001301769">
    <property type="component" value="Unassembled WGS sequence"/>
</dbReference>
<evidence type="ECO:0000256" key="16">
    <source>
        <dbReference type="ARBA" id="ARBA00023295"/>
    </source>
</evidence>
<dbReference type="GO" id="GO:0000272">
    <property type="term" value="P:polysaccharide catabolic process"/>
    <property type="evidence" value="ECO:0007669"/>
    <property type="project" value="UniProtKB-KW"/>
</dbReference>
<protein>
    <recommendedName>
        <fullName evidence="4">chitinase</fullName>
        <ecNumber evidence="4">3.2.1.14</ecNumber>
    </recommendedName>
</protein>
<accession>A0AAN6Y8F2</accession>
<evidence type="ECO:0000256" key="5">
    <source>
        <dbReference type="ARBA" id="ARBA00022475"/>
    </source>
</evidence>
<proteinExistence type="inferred from homology"/>
<dbReference type="EC" id="3.2.1.14" evidence="4"/>
<evidence type="ECO:0000313" key="23">
    <source>
        <dbReference type="Proteomes" id="UP001301769"/>
    </source>
</evidence>
<evidence type="ECO:0000256" key="19">
    <source>
        <dbReference type="RuleBase" id="RU000489"/>
    </source>
</evidence>
<dbReference type="AlphaFoldDB" id="A0AAN6Y8F2"/>
<evidence type="ECO:0000256" key="18">
    <source>
        <dbReference type="ARBA" id="ARBA00025727"/>
    </source>
</evidence>
<evidence type="ECO:0000256" key="17">
    <source>
        <dbReference type="ARBA" id="ARBA00023326"/>
    </source>
</evidence>
<keyword evidence="13" id="KW-0325">Glycoprotein</keyword>
<evidence type="ECO:0000256" key="8">
    <source>
        <dbReference type="ARBA" id="ARBA00022669"/>
    </source>
</evidence>
<keyword evidence="5" id="KW-1003">Cell membrane</keyword>
<dbReference type="GO" id="GO:0006032">
    <property type="term" value="P:chitin catabolic process"/>
    <property type="evidence" value="ECO:0007669"/>
    <property type="project" value="UniProtKB-KW"/>
</dbReference>
<evidence type="ECO:0000256" key="4">
    <source>
        <dbReference type="ARBA" id="ARBA00012729"/>
    </source>
</evidence>
<evidence type="ECO:0000256" key="6">
    <source>
        <dbReference type="ARBA" id="ARBA00022525"/>
    </source>
</evidence>
<dbReference type="GO" id="GO:0008061">
    <property type="term" value="F:chitin binding"/>
    <property type="evidence" value="ECO:0007669"/>
    <property type="project" value="UniProtKB-KW"/>
</dbReference>
<keyword evidence="9 20" id="KW-0732">Signal</keyword>
<evidence type="ECO:0000256" key="1">
    <source>
        <dbReference type="ARBA" id="ARBA00000822"/>
    </source>
</evidence>
<dbReference type="Pfam" id="PF00704">
    <property type="entry name" value="Glyco_hydro_18"/>
    <property type="match status" value="1"/>
</dbReference>
<keyword evidence="17" id="KW-0624">Polysaccharide degradation</keyword>
<dbReference type="GO" id="GO:0008843">
    <property type="term" value="F:endochitinase activity"/>
    <property type="evidence" value="ECO:0007669"/>
    <property type="project" value="UniProtKB-EC"/>
</dbReference>
<comment type="subcellular location">
    <subcellularLocation>
        <location evidence="2">Cell membrane</location>
        <topology evidence="2">Lipid-anchor</topology>
        <topology evidence="2">GPI-anchor</topology>
    </subcellularLocation>
    <subcellularLocation>
        <location evidence="3">Secreted</location>
    </subcellularLocation>
</comment>
<keyword evidence="16 19" id="KW-0326">Glycosidase</keyword>
<dbReference type="Gene3D" id="3.20.20.80">
    <property type="entry name" value="Glycosidases"/>
    <property type="match status" value="1"/>
</dbReference>
<keyword evidence="8" id="KW-0147">Chitin-binding</keyword>
<reference evidence="22" key="2">
    <citation type="submission" date="2023-05" db="EMBL/GenBank/DDBJ databases">
        <authorList>
            <consortium name="Lawrence Berkeley National Laboratory"/>
            <person name="Steindorff A."/>
            <person name="Hensen N."/>
            <person name="Bonometti L."/>
            <person name="Westerberg I."/>
            <person name="Brannstrom I.O."/>
            <person name="Guillou S."/>
            <person name="Cros-Aarteil S."/>
            <person name="Calhoun S."/>
            <person name="Haridas S."/>
            <person name="Kuo A."/>
            <person name="Mondo S."/>
            <person name="Pangilinan J."/>
            <person name="Riley R."/>
            <person name="Labutti K."/>
            <person name="Andreopoulos B."/>
            <person name="Lipzen A."/>
            <person name="Chen C."/>
            <person name="Yanf M."/>
            <person name="Daum C."/>
            <person name="Ng V."/>
            <person name="Clum A."/>
            <person name="Ohm R."/>
            <person name="Martin F."/>
            <person name="Silar P."/>
            <person name="Natvig D."/>
            <person name="Lalanne C."/>
            <person name="Gautier V."/>
            <person name="Ament-Velasquez S.L."/>
            <person name="Kruys A."/>
            <person name="Hutchinson M.I."/>
            <person name="Powell A.J."/>
            <person name="Barry K."/>
            <person name="Miller A.N."/>
            <person name="Grigoriev I.V."/>
            <person name="Debuchy R."/>
            <person name="Gladieux P."/>
            <person name="Thoren M.H."/>
            <person name="Johannesson H."/>
        </authorList>
    </citation>
    <scope>NUCLEOTIDE SEQUENCE</scope>
    <source>
        <strain evidence="22">PSN293</strain>
    </source>
</reference>
<evidence type="ECO:0000256" key="20">
    <source>
        <dbReference type="SAM" id="SignalP"/>
    </source>
</evidence>
<evidence type="ECO:0000256" key="3">
    <source>
        <dbReference type="ARBA" id="ARBA00004613"/>
    </source>
</evidence>
<keyword evidence="15" id="KW-0449">Lipoprotein</keyword>
<evidence type="ECO:0000256" key="11">
    <source>
        <dbReference type="ARBA" id="ARBA00023024"/>
    </source>
</evidence>
<name>A0AAN6Y8F2_9PEZI</name>
<evidence type="ECO:0000256" key="12">
    <source>
        <dbReference type="ARBA" id="ARBA00023136"/>
    </source>
</evidence>
<feature type="chain" id="PRO_5042898798" description="chitinase" evidence="20">
    <location>
        <begin position="18"/>
        <end position="350"/>
    </location>
</feature>
<dbReference type="InterPro" id="IPR045321">
    <property type="entry name" value="Cts1-like"/>
</dbReference>
<comment type="caution">
    <text evidence="22">The sequence shown here is derived from an EMBL/GenBank/DDBJ whole genome shotgun (WGS) entry which is preliminary data.</text>
</comment>
<evidence type="ECO:0000256" key="14">
    <source>
        <dbReference type="ARBA" id="ARBA00023277"/>
    </source>
</evidence>
<dbReference type="CDD" id="cd02877">
    <property type="entry name" value="GH18_hevamine_XipI_class_III"/>
    <property type="match status" value="1"/>
</dbReference>
<keyword evidence="10 19" id="KW-0378">Hydrolase</keyword>
<dbReference type="InterPro" id="IPR017853">
    <property type="entry name" value="GH"/>
</dbReference>
<dbReference type="PROSITE" id="PS51910">
    <property type="entry name" value="GH18_2"/>
    <property type="match status" value="1"/>
</dbReference>
<feature type="non-terminal residue" evidence="22">
    <location>
        <position position="350"/>
    </location>
</feature>
<dbReference type="InterPro" id="IPR001223">
    <property type="entry name" value="Glyco_hydro18_cat"/>
</dbReference>
<keyword evidence="23" id="KW-1185">Reference proteome</keyword>
<feature type="signal peptide" evidence="20">
    <location>
        <begin position="1"/>
        <end position="17"/>
    </location>
</feature>
<keyword evidence="14" id="KW-0119">Carbohydrate metabolism</keyword>
<evidence type="ECO:0000256" key="10">
    <source>
        <dbReference type="ARBA" id="ARBA00022801"/>
    </source>
</evidence>
<sequence length="350" mass="37797">MVKAAFALAALAAAAEAAPSVAVYWGQKGGNRLRTYCDSTGFEYITISFVINTPEKDTSGLNYPGTNFGAHCAATVYTNPTNNKKSKLLSGCDQITADIPYCQGKNKKVLLSIGGDASIAGVNYTLSTNQKGVEFADFLWGAFGPKKTSWGTKPRPFGNSEVDGFDLDIETKFTSVGQAAYVAFVNRMRQNFGAGSTKKITAAPECPLDDANFKMKDIIQNAKFDALFVQFYNNYCGASGTQFNYNAWETRLKTTASKDAKIFIGLPAAPSAANAGSYLEPKKAVELINQYKNKPSFGGVMFWDAYLGLNKTAVTTPRNYIEYVHDEMLGIKPTSTRSSATPTPTPGTCK</sequence>
<dbReference type="InterPro" id="IPR050542">
    <property type="entry name" value="Glycosyl_Hydrlase18_Chitinase"/>
</dbReference>
<keyword evidence="12" id="KW-0472">Membrane</keyword>
<dbReference type="PROSITE" id="PS01095">
    <property type="entry name" value="GH18_1"/>
    <property type="match status" value="1"/>
</dbReference>
<evidence type="ECO:0000313" key="22">
    <source>
        <dbReference type="EMBL" id="KAK4214091.1"/>
    </source>
</evidence>
<organism evidence="22 23">
    <name type="scientific">Rhypophila decipiens</name>
    <dbReference type="NCBI Taxonomy" id="261697"/>
    <lineage>
        <taxon>Eukaryota</taxon>
        <taxon>Fungi</taxon>
        <taxon>Dikarya</taxon>
        <taxon>Ascomycota</taxon>
        <taxon>Pezizomycotina</taxon>
        <taxon>Sordariomycetes</taxon>
        <taxon>Sordariomycetidae</taxon>
        <taxon>Sordariales</taxon>
        <taxon>Naviculisporaceae</taxon>
        <taxon>Rhypophila</taxon>
    </lineage>
</organism>
<evidence type="ECO:0000256" key="9">
    <source>
        <dbReference type="ARBA" id="ARBA00022729"/>
    </source>
</evidence>
<comment type="similarity">
    <text evidence="18">Belongs to the glycosyl hydrolase 18 family. Chitinase class III subfamily.</text>
</comment>
<dbReference type="PANTHER" id="PTHR45708">
    <property type="entry name" value="ENDOCHITINASE"/>
    <property type="match status" value="1"/>
</dbReference>
<dbReference type="InterPro" id="IPR001579">
    <property type="entry name" value="Glyco_hydro_18_chit_AS"/>
</dbReference>
<evidence type="ECO:0000256" key="15">
    <source>
        <dbReference type="ARBA" id="ARBA00023288"/>
    </source>
</evidence>
<comment type="catalytic activity">
    <reaction evidence="1">
        <text>Random endo-hydrolysis of N-acetyl-beta-D-glucosaminide (1-&gt;4)-beta-linkages in chitin and chitodextrins.</text>
        <dbReference type="EC" id="3.2.1.14"/>
    </reaction>
</comment>
<keyword evidence="7" id="KW-0336">GPI-anchor</keyword>
<keyword evidence="6" id="KW-0964">Secreted</keyword>
<gene>
    <name evidence="22" type="ORF">QBC37DRAFT_421938</name>
</gene>
<dbReference type="GO" id="GO:0005576">
    <property type="term" value="C:extracellular region"/>
    <property type="evidence" value="ECO:0007669"/>
    <property type="project" value="UniProtKB-SubCell"/>
</dbReference>
<evidence type="ECO:0000256" key="13">
    <source>
        <dbReference type="ARBA" id="ARBA00023180"/>
    </source>
</evidence>
<dbReference type="GO" id="GO:0005886">
    <property type="term" value="C:plasma membrane"/>
    <property type="evidence" value="ECO:0007669"/>
    <property type="project" value="UniProtKB-SubCell"/>
</dbReference>
<feature type="domain" description="GH18" evidence="21">
    <location>
        <begin position="19"/>
        <end position="331"/>
    </location>
</feature>
<evidence type="ECO:0000256" key="2">
    <source>
        <dbReference type="ARBA" id="ARBA00004609"/>
    </source>
</evidence>
<dbReference type="EMBL" id="MU858099">
    <property type="protein sequence ID" value="KAK4214091.1"/>
    <property type="molecule type" value="Genomic_DNA"/>
</dbReference>
<keyword evidence="11" id="KW-0146">Chitin degradation</keyword>
<evidence type="ECO:0000259" key="21">
    <source>
        <dbReference type="PROSITE" id="PS51910"/>
    </source>
</evidence>
<dbReference type="GO" id="GO:0098552">
    <property type="term" value="C:side of membrane"/>
    <property type="evidence" value="ECO:0007669"/>
    <property type="project" value="UniProtKB-KW"/>
</dbReference>
<dbReference type="PANTHER" id="PTHR45708:SF47">
    <property type="entry name" value="ENDOCHITINASE A"/>
    <property type="match status" value="1"/>
</dbReference>
<evidence type="ECO:0000256" key="7">
    <source>
        <dbReference type="ARBA" id="ARBA00022622"/>
    </source>
</evidence>
<dbReference type="SUPFAM" id="SSF51445">
    <property type="entry name" value="(Trans)glycosidases"/>
    <property type="match status" value="1"/>
</dbReference>
<reference evidence="22" key="1">
    <citation type="journal article" date="2023" name="Mol. Phylogenet. Evol.">
        <title>Genome-scale phylogeny and comparative genomics of the fungal order Sordariales.</title>
        <authorList>
            <person name="Hensen N."/>
            <person name="Bonometti L."/>
            <person name="Westerberg I."/>
            <person name="Brannstrom I.O."/>
            <person name="Guillou S."/>
            <person name="Cros-Aarteil S."/>
            <person name="Calhoun S."/>
            <person name="Haridas S."/>
            <person name="Kuo A."/>
            <person name="Mondo S."/>
            <person name="Pangilinan J."/>
            <person name="Riley R."/>
            <person name="LaButti K."/>
            <person name="Andreopoulos B."/>
            <person name="Lipzen A."/>
            <person name="Chen C."/>
            <person name="Yan M."/>
            <person name="Daum C."/>
            <person name="Ng V."/>
            <person name="Clum A."/>
            <person name="Steindorff A."/>
            <person name="Ohm R.A."/>
            <person name="Martin F."/>
            <person name="Silar P."/>
            <person name="Natvig D.O."/>
            <person name="Lalanne C."/>
            <person name="Gautier V."/>
            <person name="Ament-Velasquez S.L."/>
            <person name="Kruys A."/>
            <person name="Hutchinson M.I."/>
            <person name="Powell A.J."/>
            <person name="Barry K."/>
            <person name="Miller A.N."/>
            <person name="Grigoriev I.V."/>
            <person name="Debuchy R."/>
            <person name="Gladieux P."/>
            <person name="Hiltunen Thoren M."/>
            <person name="Johannesson H."/>
        </authorList>
    </citation>
    <scope>NUCLEOTIDE SEQUENCE</scope>
    <source>
        <strain evidence="22">PSN293</strain>
    </source>
</reference>